<evidence type="ECO:0000313" key="3">
    <source>
        <dbReference type="Proteomes" id="UP000821866"/>
    </source>
</evidence>
<comment type="caution">
    <text evidence="2">The sequence shown here is derived from an EMBL/GenBank/DDBJ whole genome shotgun (WGS) entry which is preliminary data.</text>
</comment>
<dbReference type="Proteomes" id="UP000821866">
    <property type="component" value="Unassembled WGS sequence"/>
</dbReference>
<sequence length="285" mass="31531">MRRRAVYILKVGARSLSCRSSVGLYGASTSEVAMIDVLSTSAGQSVGGTATKSSSEDKAARRRARDAERKRRRRAEDSQLREREAAERRQRRAAAPDSAALKLPSSDFSSVSVEDAIDKLIAQFPEYEIIGPEKYYPVFAGFEISGSNVSGFHKLHQYGPVMPYCRNGTRLVQVDFINFGDVLIATPWKHCSGHQGTFSLRSTLSRFTVQFHVGLSNEDGEKKLSYNGFTIPGTTENIQADVDGAGRNVNVVAGVSAMMFLEVTKEMWNQQFYYPLSEVIHRGLS</sequence>
<gene>
    <name evidence="2" type="ORF">HPB51_026400</name>
</gene>
<accession>A0A9J6D358</accession>
<dbReference type="EMBL" id="JABSTU010000278">
    <property type="protein sequence ID" value="KAH7997498.1"/>
    <property type="molecule type" value="Genomic_DNA"/>
</dbReference>
<evidence type="ECO:0000313" key="2">
    <source>
        <dbReference type="EMBL" id="KAH7997498.1"/>
    </source>
</evidence>
<dbReference type="VEuPathDB" id="VectorBase:LOC119182159"/>
<proteinExistence type="predicted"/>
<name>A0A9J6D358_RHIMP</name>
<dbReference type="AlphaFoldDB" id="A0A9J6D358"/>
<feature type="region of interest" description="Disordered" evidence="1">
    <location>
        <begin position="43"/>
        <end position="100"/>
    </location>
</feature>
<feature type="compositionally biased region" description="Basic and acidic residues" evidence="1">
    <location>
        <begin position="54"/>
        <end position="88"/>
    </location>
</feature>
<keyword evidence="3" id="KW-1185">Reference proteome</keyword>
<reference evidence="2" key="2">
    <citation type="submission" date="2021-09" db="EMBL/GenBank/DDBJ databases">
        <authorList>
            <person name="Jia N."/>
            <person name="Wang J."/>
            <person name="Shi W."/>
            <person name="Du L."/>
            <person name="Sun Y."/>
            <person name="Zhan W."/>
            <person name="Jiang J."/>
            <person name="Wang Q."/>
            <person name="Zhang B."/>
            <person name="Ji P."/>
            <person name="Sakyi L.B."/>
            <person name="Cui X."/>
            <person name="Yuan T."/>
            <person name="Jiang B."/>
            <person name="Yang W."/>
            <person name="Lam T.T.-Y."/>
            <person name="Chang Q."/>
            <person name="Ding S."/>
            <person name="Wang X."/>
            <person name="Zhu J."/>
            <person name="Ruan X."/>
            <person name="Zhao L."/>
            <person name="Wei J."/>
            <person name="Que T."/>
            <person name="Du C."/>
            <person name="Cheng J."/>
            <person name="Dai P."/>
            <person name="Han X."/>
            <person name="Huang E."/>
            <person name="Gao Y."/>
            <person name="Liu J."/>
            <person name="Shao H."/>
            <person name="Ye R."/>
            <person name="Li L."/>
            <person name="Wei W."/>
            <person name="Wang X."/>
            <person name="Wang C."/>
            <person name="Huo Q."/>
            <person name="Li W."/>
            <person name="Guo W."/>
            <person name="Chen H."/>
            <person name="Chen S."/>
            <person name="Zhou L."/>
            <person name="Zhou L."/>
            <person name="Ni X."/>
            <person name="Tian J."/>
            <person name="Zhou Y."/>
            <person name="Sheng Y."/>
            <person name="Liu T."/>
            <person name="Pan Y."/>
            <person name="Xia L."/>
            <person name="Li J."/>
            <person name="Zhao F."/>
            <person name="Cao W."/>
        </authorList>
    </citation>
    <scope>NUCLEOTIDE SEQUENCE</scope>
    <source>
        <strain evidence="2">Rmic-2018</strain>
        <tissue evidence="2">Larvae</tissue>
    </source>
</reference>
<organism evidence="2 3">
    <name type="scientific">Rhipicephalus microplus</name>
    <name type="common">Cattle tick</name>
    <name type="synonym">Boophilus microplus</name>
    <dbReference type="NCBI Taxonomy" id="6941"/>
    <lineage>
        <taxon>Eukaryota</taxon>
        <taxon>Metazoa</taxon>
        <taxon>Ecdysozoa</taxon>
        <taxon>Arthropoda</taxon>
        <taxon>Chelicerata</taxon>
        <taxon>Arachnida</taxon>
        <taxon>Acari</taxon>
        <taxon>Parasitiformes</taxon>
        <taxon>Ixodida</taxon>
        <taxon>Ixodoidea</taxon>
        <taxon>Ixodidae</taxon>
        <taxon>Rhipicephalinae</taxon>
        <taxon>Rhipicephalus</taxon>
        <taxon>Boophilus</taxon>
    </lineage>
</organism>
<protein>
    <submittedName>
        <fullName evidence="2">Uncharacterized protein</fullName>
    </submittedName>
</protein>
<evidence type="ECO:0000256" key="1">
    <source>
        <dbReference type="SAM" id="MobiDB-lite"/>
    </source>
</evidence>
<reference evidence="2" key="1">
    <citation type="journal article" date="2020" name="Cell">
        <title>Large-Scale Comparative Analyses of Tick Genomes Elucidate Their Genetic Diversity and Vector Capacities.</title>
        <authorList>
            <consortium name="Tick Genome and Microbiome Consortium (TIGMIC)"/>
            <person name="Jia N."/>
            <person name="Wang J."/>
            <person name="Shi W."/>
            <person name="Du L."/>
            <person name="Sun Y."/>
            <person name="Zhan W."/>
            <person name="Jiang J.F."/>
            <person name="Wang Q."/>
            <person name="Zhang B."/>
            <person name="Ji P."/>
            <person name="Bell-Sakyi L."/>
            <person name="Cui X.M."/>
            <person name="Yuan T.T."/>
            <person name="Jiang B.G."/>
            <person name="Yang W.F."/>
            <person name="Lam T.T."/>
            <person name="Chang Q.C."/>
            <person name="Ding S.J."/>
            <person name="Wang X.J."/>
            <person name="Zhu J.G."/>
            <person name="Ruan X.D."/>
            <person name="Zhao L."/>
            <person name="Wei J.T."/>
            <person name="Ye R.Z."/>
            <person name="Que T.C."/>
            <person name="Du C.H."/>
            <person name="Zhou Y.H."/>
            <person name="Cheng J.X."/>
            <person name="Dai P.F."/>
            <person name="Guo W.B."/>
            <person name="Han X.H."/>
            <person name="Huang E.J."/>
            <person name="Li L.F."/>
            <person name="Wei W."/>
            <person name="Gao Y.C."/>
            <person name="Liu J.Z."/>
            <person name="Shao H.Z."/>
            <person name="Wang X."/>
            <person name="Wang C.C."/>
            <person name="Yang T.C."/>
            <person name="Huo Q.B."/>
            <person name="Li W."/>
            <person name="Chen H.Y."/>
            <person name="Chen S.E."/>
            <person name="Zhou L.G."/>
            <person name="Ni X.B."/>
            <person name="Tian J.H."/>
            <person name="Sheng Y."/>
            <person name="Liu T."/>
            <person name="Pan Y.S."/>
            <person name="Xia L.Y."/>
            <person name="Li J."/>
            <person name="Zhao F."/>
            <person name="Cao W.C."/>
        </authorList>
    </citation>
    <scope>NUCLEOTIDE SEQUENCE</scope>
    <source>
        <strain evidence="2">Rmic-2018</strain>
    </source>
</reference>